<dbReference type="Pfam" id="PF01398">
    <property type="entry name" value="JAB"/>
    <property type="match status" value="1"/>
</dbReference>
<dbReference type="CDD" id="cd08065">
    <property type="entry name" value="MPN_eIF3h"/>
    <property type="match status" value="1"/>
</dbReference>
<gene>
    <name evidence="5" type="ORF">WICANDRAFT_33790</name>
</gene>
<dbReference type="GO" id="GO:0003743">
    <property type="term" value="F:translation initiation factor activity"/>
    <property type="evidence" value="ECO:0007669"/>
    <property type="project" value="UniProtKB-KW"/>
</dbReference>
<accession>A0A1E3NXQ8</accession>
<proteinExistence type="predicted"/>
<dbReference type="SMART" id="SM00232">
    <property type="entry name" value="JAB_MPN"/>
    <property type="match status" value="1"/>
</dbReference>
<keyword evidence="1" id="KW-0963">Cytoplasm</keyword>
<keyword evidence="6" id="KW-1185">Reference proteome</keyword>
<dbReference type="Gene3D" id="3.40.140.10">
    <property type="entry name" value="Cytidine Deaminase, domain 2"/>
    <property type="match status" value="1"/>
</dbReference>
<dbReference type="EMBL" id="KV454212">
    <property type="protein sequence ID" value="ODQ57894.1"/>
    <property type="molecule type" value="Genomic_DNA"/>
</dbReference>
<evidence type="ECO:0000256" key="3">
    <source>
        <dbReference type="ARBA" id="ARBA00022917"/>
    </source>
</evidence>
<reference evidence="5 6" key="1">
    <citation type="journal article" date="2016" name="Proc. Natl. Acad. Sci. U.S.A.">
        <title>Comparative genomics of biotechnologically important yeasts.</title>
        <authorList>
            <person name="Riley R."/>
            <person name="Haridas S."/>
            <person name="Wolfe K.H."/>
            <person name="Lopes M.R."/>
            <person name="Hittinger C.T."/>
            <person name="Goeker M."/>
            <person name="Salamov A.A."/>
            <person name="Wisecaver J.H."/>
            <person name="Long T.M."/>
            <person name="Calvey C.H."/>
            <person name="Aerts A.L."/>
            <person name="Barry K.W."/>
            <person name="Choi C."/>
            <person name="Clum A."/>
            <person name="Coughlan A.Y."/>
            <person name="Deshpande S."/>
            <person name="Douglass A.P."/>
            <person name="Hanson S.J."/>
            <person name="Klenk H.-P."/>
            <person name="LaButti K.M."/>
            <person name="Lapidus A."/>
            <person name="Lindquist E.A."/>
            <person name="Lipzen A.M."/>
            <person name="Meier-Kolthoff J.P."/>
            <person name="Ohm R.A."/>
            <person name="Otillar R.P."/>
            <person name="Pangilinan J.L."/>
            <person name="Peng Y."/>
            <person name="Rokas A."/>
            <person name="Rosa C.A."/>
            <person name="Scheuner C."/>
            <person name="Sibirny A.A."/>
            <person name="Slot J.C."/>
            <person name="Stielow J.B."/>
            <person name="Sun H."/>
            <person name="Kurtzman C.P."/>
            <person name="Blackwell M."/>
            <person name="Grigoriev I.V."/>
            <person name="Jeffries T.W."/>
        </authorList>
    </citation>
    <scope>NUCLEOTIDE SEQUENCE [LARGE SCALE GENOMIC DNA]</scope>
    <source>
        <strain evidence="6">ATCC 58044 / CBS 1984 / NCYC 433 / NRRL Y-366-8</strain>
    </source>
</reference>
<dbReference type="GO" id="GO:0005852">
    <property type="term" value="C:eukaryotic translation initiation factor 3 complex"/>
    <property type="evidence" value="ECO:0007669"/>
    <property type="project" value="InterPro"/>
</dbReference>
<dbReference type="GeneID" id="30199358"/>
<name>A0A1E3NXQ8_WICAA</name>
<dbReference type="InterPro" id="IPR037518">
    <property type="entry name" value="MPN"/>
</dbReference>
<dbReference type="InterPro" id="IPR050242">
    <property type="entry name" value="JAMM_MPN+_peptidase_M67A"/>
</dbReference>
<protein>
    <recommendedName>
        <fullName evidence="4">MPN domain-containing protein</fullName>
    </recommendedName>
</protein>
<dbReference type="OrthoDB" id="10265695at2759"/>
<feature type="non-terminal residue" evidence="5">
    <location>
        <position position="1"/>
    </location>
</feature>
<dbReference type="AlphaFoldDB" id="A0A1E3NXQ8"/>
<dbReference type="InterPro" id="IPR045810">
    <property type="entry name" value="eIF3h_C"/>
</dbReference>
<evidence type="ECO:0000256" key="2">
    <source>
        <dbReference type="ARBA" id="ARBA00022540"/>
    </source>
</evidence>
<dbReference type="STRING" id="683960.A0A1E3NXQ8"/>
<dbReference type="Pfam" id="PF19445">
    <property type="entry name" value="eIF3h_C"/>
    <property type="match status" value="1"/>
</dbReference>
<evidence type="ECO:0000256" key="1">
    <source>
        <dbReference type="ARBA" id="ARBA00022490"/>
    </source>
</evidence>
<dbReference type="RefSeq" id="XP_019037101.1">
    <property type="nucleotide sequence ID" value="XM_019182112.1"/>
</dbReference>
<keyword evidence="2" id="KW-0396">Initiation factor</keyword>
<dbReference type="InterPro" id="IPR000555">
    <property type="entry name" value="JAMM/MPN+_dom"/>
</dbReference>
<evidence type="ECO:0000259" key="4">
    <source>
        <dbReference type="PROSITE" id="PS50249"/>
    </source>
</evidence>
<evidence type="ECO:0000313" key="5">
    <source>
        <dbReference type="EMBL" id="ODQ57894.1"/>
    </source>
</evidence>
<dbReference type="Proteomes" id="UP000094112">
    <property type="component" value="Unassembled WGS sequence"/>
</dbReference>
<organism evidence="5 6">
    <name type="scientific">Wickerhamomyces anomalus (strain ATCC 58044 / CBS 1984 / NCYC 433 / NRRL Y-366-8)</name>
    <name type="common">Yeast</name>
    <name type="synonym">Hansenula anomala</name>
    <dbReference type="NCBI Taxonomy" id="683960"/>
    <lineage>
        <taxon>Eukaryota</taxon>
        <taxon>Fungi</taxon>
        <taxon>Dikarya</taxon>
        <taxon>Ascomycota</taxon>
        <taxon>Saccharomycotina</taxon>
        <taxon>Saccharomycetes</taxon>
        <taxon>Phaffomycetales</taxon>
        <taxon>Wickerhamomycetaceae</taxon>
        <taxon>Wickerhamomyces</taxon>
    </lineage>
</organism>
<dbReference type="PANTHER" id="PTHR10410">
    <property type="entry name" value="EUKARYOTIC TRANSLATION INITIATION FACTOR 3 -RELATED"/>
    <property type="match status" value="1"/>
</dbReference>
<dbReference type="PROSITE" id="PS50249">
    <property type="entry name" value="MPN"/>
    <property type="match status" value="1"/>
</dbReference>
<dbReference type="InterPro" id="IPR027524">
    <property type="entry name" value="eIF3h"/>
</dbReference>
<sequence length="281" mass="31898">QSKEYVKPTAEVVQLESSVALKIVKHASEQYPHTAAGPLLGVDLQTGLLKISHSYSYPSSSEEGTPLRIRSNVKYQDELVAQLKENKLAVQLMGWYQASNSGKFINESVLESLASNQLKNNNSILLIHDSSKAKYGVLSLRAFRLTEQFLKVYIKNDYHLETINEAELTYDTILEEIPVKIHNNHLISLYLAGLGQDHFNKTELLSSNSSKTSIIEQNVENLIESVDDLGNFYYHLLKKRSTQPEPSFQDWLFTTGRIEYNNDDVQQQIMSQFLTDSSIRP</sequence>
<dbReference type="GO" id="GO:0008237">
    <property type="term" value="F:metallopeptidase activity"/>
    <property type="evidence" value="ECO:0007669"/>
    <property type="project" value="InterPro"/>
</dbReference>
<keyword evidence="3" id="KW-0648">Protein biosynthesis</keyword>
<feature type="domain" description="MPN" evidence="4">
    <location>
        <begin position="13"/>
        <end position="149"/>
    </location>
</feature>
<evidence type="ECO:0000313" key="6">
    <source>
        <dbReference type="Proteomes" id="UP000094112"/>
    </source>
</evidence>